<evidence type="ECO:0000313" key="3">
    <source>
        <dbReference type="EMBL" id="TQL78993.1"/>
    </source>
</evidence>
<evidence type="ECO:0000259" key="2">
    <source>
        <dbReference type="Pfam" id="PF00496"/>
    </source>
</evidence>
<evidence type="ECO:0000313" key="4">
    <source>
        <dbReference type="Proteomes" id="UP000317043"/>
    </source>
</evidence>
<sequence length="565" mass="60817">MSTLRRLSLIAVAGALFTTAACSGSDAPSNDATNQTEVQEVVPGGEITIAATSPITDWNPISANGDTTGQRQQQWPLYPHPFLTQPDTSVVINEALLESADVVESDPMTVEYVLQDGVQWSDGTPISVDDFVYTQAVQDPSKCAECLAAFTEGYSDITSIEGSDDGKTITMVYSEPFSEWRALFNYILPAHIADGYGDLATSFNEGFVQNVPEFSGGPYIIQDYTDGISMTMVPNPNWYGDGPNLETITTRYITGQGEQLTALQSGEVQLVYATPTVDTMDQARQMQNMTIQTGSTLTYYHLGMKTTGDVMSDAALRTAIATALDLGDMRNRTIGQFAEDVPQMKSSVYVPGQQIGGQEAYQDNMTDLGIGAGDAEGAIAILEEAGYQVTDGKLIQPDGTPLRDLSFLTLGTDVLRMELAQIAQQQLLAIGITVTIDAADGARYSPALREGDFDIMATGTALDLGPLSLQQWYGTDAPRSFGYSNEEADRLMEAAAAELDPAAQIELMNELDRVLMGDGVVLPLFGTPMMAVYPNTHGNIFINPSKYGTTMNIEQWGLLAEPTAS</sequence>
<comment type="caution">
    <text evidence="3">The sequence shown here is derived from an EMBL/GenBank/DDBJ whole genome shotgun (WGS) entry which is preliminary data.</text>
</comment>
<dbReference type="PROSITE" id="PS51257">
    <property type="entry name" value="PROKAR_LIPOPROTEIN"/>
    <property type="match status" value="1"/>
</dbReference>
<dbReference type="Gene3D" id="3.40.190.10">
    <property type="entry name" value="Periplasmic binding protein-like II"/>
    <property type="match status" value="1"/>
</dbReference>
<dbReference type="PIRSF" id="PIRSF002741">
    <property type="entry name" value="MppA"/>
    <property type="match status" value="1"/>
</dbReference>
<gene>
    <name evidence="3" type="ORF">FB566_4592</name>
</gene>
<dbReference type="EMBL" id="VFOW01000001">
    <property type="protein sequence ID" value="TQL78993.1"/>
    <property type="molecule type" value="Genomic_DNA"/>
</dbReference>
<dbReference type="Proteomes" id="UP000317043">
    <property type="component" value="Unassembled WGS sequence"/>
</dbReference>
<feature type="chain" id="PRO_5039060190" evidence="1">
    <location>
        <begin position="24"/>
        <end position="565"/>
    </location>
</feature>
<dbReference type="InterPro" id="IPR030678">
    <property type="entry name" value="Peptide/Ni-bd"/>
</dbReference>
<dbReference type="SUPFAM" id="SSF53850">
    <property type="entry name" value="Periplasmic binding protein-like II"/>
    <property type="match status" value="1"/>
</dbReference>
<organism evidence="3 4">
    <name type="scientific">Stackebrandtia endophytica</name>
    <dbReference type="NCBI Taxonomy" id="1496996"/>
    <lineage>
        <taxon>Bacteria</taxon>
        <taxon>Bacillati</taxon>
        <taxon>Actinomycetota</taxon>
        <taxon>Actinomycetes</taxon>
        <taxon>Glycomycetales</taxon>
        <taxon>Glycomycetaceae</taxon>
        <taxon>Stackebrandtia</taxon>
    </lineage>
</organism>
<dbReference type="InterPro" id="IPR000914">
    <property type="entry name" value="SBP_5_dom"/>
</dbReference>
<proteinExistence type="predicted"/>
<dbReference type="AlphaFoldDB" id="A0A543B2C8"/>
<dbReference type="Gene3D" id="3.10.105.10">
    <property type="entry name" value="Dipeptide-binding Protein, Domain 3"/>
    <property type="match status" value="1"/>
</dbReference>
<dbReference type="RefSeq" id="WP_170183426.1">
    <property type="nucleotide sequence ID" value="NZ_JBHTGS010000002.1"/>
</dbReference>
<dbReference type="CDD" id="cd08501">
    <property type="entry name" value="PBP2_Lpqw"/>
    <property type="match status" value="1"/>
</dbReference>
<accession>A0A543B2C8</accession>
<feature type="signal peptide" evidence="1">
    <location>
        <begin position="1"/>
        <end position="23"/>
    </location>
</feature>
<dbReference type="GO" id="GO:0015833">
    <property type="term" value="P:peptide transport"/>
    <property type="evidence" value="ECO:0007669"/>
    <property type="project" value="TreeGrafter"/>
</dbReference>
<keyword evidence="1" id="KW-0732">Signal</keyword>
<dbReference type="GO" id="GO:0042597">
    <property type="term" value="C:periplasmic space"/>
    <property type="evidence" value="ECO:0007669"/>
    <property type="project" value="UniProtKB-ARBA"/>
</dbReference>
<dbReference type="GO" id="GO:0043190">
    <property type="term" value="C:ATP-binding cassette (ABC) transporter complex"/>
    <property type="evidence" value="ECO:0007669"/>
    <property type="project" value="InterPro"/>
</dbReference>
<dbReference type="PANTHER" id="PTHR30290">
    <property type="entry name" value="PERIPLASMIC BINDING COMPONENT OF ABC TRANSPORTER"/>
    <property type="match status" value="1"/>
</dbReference>
<dbReference type="InterPro" id="IPR039424">
    <property type="entry name" value="SBP_5"/>
</dbReference>
<reference evidence="3 4" key="1">
    <citation type="submission" date="2019-06" db="EMBL/GenBank/DDBJ databases">
        <title>Sequencing the genomes of 1000 actinobacteria strains.</title>
        <authorList>
            <person name="Klenk H.-P."/>
        </authorList>
    </citation>
    <scope>NUCLEOTIDE SEQUENCE [LARGE SCALE GENOMIC DNA]</scope>
    <source>
        <strain evidence="3 4">DSM 45928</strain>
    </source>
</reference>
<keyword evidence="4" id="KW-1185">Reference proteome</keyword>
<evidence type="ECO:0000256" key="1">
    <source>
        <dbReference type="SAM" id="SignalP"/>
    </source>
</evidence>
<dbReference type="PANTHER" id="PTHR30290:SF65">
    <property type="entry name" value="MONOACYL PHOSPHATIDYLINOSITOL TETRAMANNOSIDE-BINDING PROTEIN LPQW-RELATED"/>
    <property type="match status" value="1"/>
</dbReference>
<name>A0A543B2C8_9ACTN</name>
<dbReference type="InParanoid" id="A0A543B2C8"/>
<protein>
    <submittedName>
        <fullName evidence="3">Peptide/nickel transport system substrate-binding protein</fullName>
    </submittedName>
</protein>
<dbReference type="GO" id="GO:1904680">
    <property type="term" value="F:peptide transmembrane transporter activity"/>
    <property type="evidence" value="ECO:0007669"/>
    <property type="project" value="TreeGrafter"/>
</dbReference>
<dbReference type="FunCoup" id="A0A543B2C8">
    <property type="interactions" value="50"/>
</dbReference>
<dbReference type="Pfam" id="PF00496">
    <property type="entry name" value="SBP_bac_5"/>
    <property type="match status" value="1"/>
</dbReference>
<feature type="domain" description="Solute-binding protein family 5" evidence="2">
    <location>
        <begin position="94"/>
        <end position="465"/>
    </location>
</feature>